<dbReference type="AlphaFoldDB" id="A0A517CM71"/>
<protein>
    <submittedName>
        <fullName evidence="2">Uncharacterized protein</fullName>
    </submittedName>
</protein>
<organism evidence="2">
    <name type="scientific">Mammaliicoccus sciuri</name>
    <name type="common">Staphylococcus sciuri</name>
    <dbReference type="NCBI Taxonomy" id="1296"/>
    <lineage>
        <taxon>Bacteria</taxon>
        <taxon>Bacillati</taxon>
        <taxon>Bacillota</taxon>
        <taxon>Bacilli</taxon>
        <taxon>Bacillales</taxon>
        <taxon>Staphylococcaceae</taxon>
        <taxon>Mammaliicoccus</taxon>
    </lineage>
</organism>
<feature type="transmembrane region" description="Helical" evidence="1">
    <location>
        <begin position="45"/>
        <end position="64"/>
    </location>
</feature>
<evidence type="ECO:0000256" key="1">
    <source>
        <dbReference type="SAM" id="Phobius"/>
    </source>
</evidence>
<keyword evidence="1" id="KW-0472">Membrane</keyword>
<dbReference type="RefSeq" id="WP_152292158.1">
    <property type="nucleotide sequence ID" value="NZ_CP041918.1"/>
</dbReference>
<sequence>MKQVNPFIYKVTNIILLIIFILYTGYQFSSFILISNGSVSYDYTILLNIVLAYILLLILVPFIVKSFLKLDKTTGLIGISMIVNPMGKLFKSIPANTKRYSKHLPDDNLSIDDYVFEHFMYKRNIDNILNERMRSGIPVNEFVRETHAILKHADRLMGIAKDSAYSKSGRIFTSASASERFIEVSYLDKYTVQINTPHFLFGVSPRECKYLNNFKNLKKHLRKHLQPDNYNV</sequence>
<geneLocation type="plasmid" evidence="2">
    <name>pSSLNP162</name>
</geneLocation>
<keyword evidence="1" id="KW-0812">Transmembrane</keyword>
<dbReference type="EMBL" id="CP041918">
    <property type="protein sequence ID" value="QDR66110.1"/>
    <property type="molecule type" value="Genomic_DNA"/>
</dbReference>
<reference evidence="2" key="1">
    <citation type="submission" date="2019-07" db="EMBL/GenBank/DDBJ databases">
        <title>Draft Genome Sequence of Megaplasmid-Bearing Staphylococcus scuiri strain B9-58B Isolated from Retail Pork.</title>
        <authorList>
            <person name="Neyaz L."/>
            <person name="Karki A.B."/>
            <person name="Fakhr M.K."/>
        </authorList>
    </citation>
    <scope>NUCLEOTIDE SEQUENCE</scope>
    <source>
        <strain evidence="2">B9-58B</strain>
        <plasmid evidence="2">pSSLNP162</plasmid>
    </source>
</reference>
<proteinExistence type="predicted"/>
<name>A0A517CM71_MAMSC</name>
<feature type="transmembrane region" description="Helical" evidence="1">
    <location>
        <begin position="7"/>
        <end position="25"/>
    </location>
</feature>
<evidence type="ECO:0000313" key="2">
    <source>
        <dbReference type="EMBL" id="QDR66110.1"/>
    </source>
</evidence>
<gene>
    <name evidence="2" type="ORF">FPV13_14510</name>
</gene>
<keyword evidence="1" id="KW-1133">Transmembrane helix</keyword>
<keyword evidence="2" id="KW-0614">Plasmid</keyword>
<accession>A0A517CM71</accession>